<accession>A0A4Q7UM03</accession>
<keyword evidence="1" id="KW-0472">Membrane</keyword>
<comment type="caution">
    <text evidence="3">The sequence shown here is derived from an EMBL/GenBank/DDBJ whole genome shotgun (WGS) entry which is preliminary data.</text>
</comment>
<keyword evidence="1" id="KW-0812">Transmembrane</keyword>
<evidence type="ECO:0000256" key="1">
    <source>
        <dbReference type="SAM" id="Phobius"/>
    </source>
</evidence>
<proteinExistence type="predicted"/>
<feature type="transmembrane region" description="Helical" evidence="1">
    <location>
        <begin position="154"/>
        <end position="178"/>
    </location>
</feature>
<dbReference type="Pfam" id="PF12158">
    <property type="entry name" value="DUF3592"/>
    <property type="match status" value="1"/>
</dbReference>
<dbReference type="EMBL" id="SHKK01000001">
    <property type="protein sequence ID" value="RZT80693.1"/>
    <property type="molecule type" value="Genomic_DNA"/>
</dbReference>
<keyword evidence="1" id="KW-1133">Transmembrane helix</keyword>
<sequence length="185" mass="19343">MLAPANYGGALDGEAWLGKPRVGVGARGSGAGRVRFKVGLMAGALLLAGIALLGGSLGYRWHVSAEADRLRSDGVPTTATIVDRSGGGGRGSGVDRIEITYLYDGVQYEKWIPCAGLTGCHRTPGPRVAIRVDPADPERFVAENGHTSGSLSFLMSWTLIPIGLVLTVIGAGLLFVVLKDKDNWA</sequence>
<feature type="transmembrane region" description="Helical" evidence="1">
    <location>
        <begin position="38"/>
        <end position="59"/>
    </location>
</feature>
<dbReference type="Proteomes" id="UP000293781">
    <property type="component" value="Unassembled WGS sequence"/>
</dbReference>
<evidence type="ECO:0000313" key="3">
    <source>
        <dbReference type="EMBL" id="RZT80693.1"/>
    </source>
</evidence>
<organism evidence="3 4">
    <name type="scientific">Micromonospora violae</name>
    <dbReference type="NCBI Taxonomy" id="1278207"/>
    <lineage>
        <taxon>Bacteria</taxon>
        <taxon>Bacillati</taxon>
        <taxon>Actinomycetota</taxon>
        <taxon>Actinomycetes</taxon>
        <taxon>Micromonosporales</taxon>
        <taxon>Micromonosporaceae</taxon>
        <taxon>Micromonospora</taxon>
    </lineage>
</organism>
<name>A0A4Q7UM03_9ACTN</name>
<dbReference type="InterPro" id="IPR021994">
    <property type="entry name" value="DUF3592"/>
</dbReference>
<dbReference type="OrthoDB" id="3389176at2"/>
<keyword evidence="4" id="KW-1185">Reference proteome</keyword>
<protein>
    <submittedName>
        <fullName evidence="3">Uncharacterized protein DUF3592</fullName>
    </submittedName>
</protein>
<evidence type="ECO:0000313" key="4">
    <source>
        <dbReference type="Proteomes" id="UP000293781"/>
    </source>
</evidence>
<feature type="domain" description="DUF3592" evidence="2">
    <location>
        <begin position="77"/>
        <end position="145"/>
    </location>
</feature>
<reference evidence="3 4" key="1">
    <citation type="submission" date="2019-02" db="EMBL/GenBank/DDBJ databases">
        <title>Sequencing the genomes of 1000 actinobacteria strains.</title>
        <authorList>
            <person name="Klenk H.-P."/>
        </authorList>
    </citation>
    <scope>NUCLEOTIDE SEQUENCE [LARGE SCALE GENOMIC DNA]</scope>
    <source>
        <strain evidence="3 4">DSM 45888</strain>
    </source>
</reference>
<dbReference type="RefSeq" id="WP_130403948.1">
    <property type="nucleotide sequence ID" value="NZ_SHKK01000001.1"/>
</dbReference>
<dbReference type="AlphaFoldDB" id="A0A4Q7UM03"/>
<gene>
    <name evidence="3" type="ORF">EV382_3951</name>
</gene>
<evidence type="ECO:0000259" key="2">
    <source>
        <dbReference type="Pfam" id="PF12158"/>
    </source>
</evidence>